<accession>A0A4R6IDP6</accession>
<evidence type="ECO:0008006" key="4">
    <source>
        <dbReference type="Google" id="ProtNLM"/>
    </source>
</evidence>
<reference evidence="2 3" key="1">
    <citation type="submission" date="2019-03" db="EMBL/GenBank/DDBJ databases">
        <title>Genomic Encyclopedia of Archaeal and Bacterial Type Strains, Phase II (KMG-II): from individual species to whole genera.</title>
        <authorList>
            <person name="Goeker M."/>
        </authorList>
    </citation>
    <scope>NUCLEOTIDE SEQUENCE [LARGE SCALE GENOMIC DNA]</scope>
    <source>
        <strain evidence="2 3">DSM 19034</strain>
    </source>
</reference>
<keyword evidence="1" id="KW-0812">Transmembrane</keyword>
<feature type="transmembrane region" description="Helical" evidence="1">
    <location>
        <begin position="103"/>
        <end position="121"/>
    </location>
</feature>
<keyword evidence="1" id="KW-1133">Transmembrane helix</keyword>
<protein>
    <recommendedName>
        <fullName evidence="4">O-antigen ligase-like membrane protein</fullName>
    </recommendedName>
</protein>
<feature type="transmembrane region" description="Helical" evidence="1">
    <location>
        <begin position="223"/>
        <end position="242"/>
    </location>
</feature>
<dbReference type="RefSeq" id="WP_133559240.1">
    <property type="nucleotide sequence ID" value="NZ_SNWM01000008.1"/>
</dbReference>
<dbReference type="OrthoDB" id="756650at2"/>
<feature type="transmembrane region" description="Helical" evidence="1">
    <location>
        <begin position="12"/>
        <end position="29"/>
    </location>
</feature>
<keyword evidence="3" id="KW-1185">Reference proteome</keyword>
<evidence type="ECO:0000256" key="1">
    <source>
        <dbReference type="SAM" id="Phobius"/>
    </source>
</evidence>
<feature type="transmembrane region" description="Helical" evidence="1">
    <location>
        <begin position="323"/>
        <end position="346"/>
    </location>
</feature>
<comment type="caution">
    <text evidence="2">The sequence shown here is derived from an EMBL/GenBank/DDBJ whole genome shotgun (WGS) entry which is preliminary data.</text>
</comment>
<proteinExistence type="predicted"/>
<feature type="transmembrane region" description="Helical" evidence="1">
    <location>
        <begin position="41"/>
        <end position="61"/>
    </location>
</feature>
<dbReference type="Proteomes" id="UP000295499">
    <property type="component" value="Unassembled WGS sequence"/>
</dbReference>
<organism evidence="2 3">
    <name type="scientific">Pedobacter duraquae</name>
    <dbReference type="NCBI Taxonomy" id="425511"/>
    <lineage>
        <taxon>Bacteria</taxon>
        <taxon>Pseudomonadati</taxon>
        <taxon>Bacteroidota</taxon>
        <taxon>Sphingobacteriia</taxon>
        <taxon>Sphingobacteriales</taxon>
        <taxon>Sphingobacteriaceae</taxon>
        <taxon>Pedobacter</taxon>
    </lineage>
</organism>
<name>A0A4R6IDP6_9SPHI</name>
<feature type="transmembrane region" description="Helical" evidence="1">
    <location>
        <begin position="195"/>
        <end position="216"/>
    </location>
</feature>
<keyword evidence="1" id="KW-0472">Membrane</keyword>
<evidence type="ECO:0000313" key="3">
    <source>
        <dbReference type="Proteomes" id="UP000295499"/>
    </source>
</evidence>
<feature type="transmembrane region" description="Helical" evidence="1">
    <location>
        <begin position="73"/>
        <end position="91"/>
    </location>
</feature>
<gene>
    <name evidence="2" type="ORF">CLV32_4647</name>
</gene>
<feature type="transmembrane region" description="Helical" evidence="1">
    <location>
        <begin position="381"/>
        <end position="400"/>
    </location>
</feature>
<dbReference type="EMBL" id="SNWM01000008">
    <property type="protein sequence ID" value="TDO19025.1"/>
    <property type="molecule type" value="Genomic_DNA"/>
</dbReference>
<dbReference type="AlphaFoldDB" id="A0A4R6IDP6"/>
<sequence>MTKRELIKKSVPYTVILVAIYSVLPYSGAVTNVLSILGNTAIWWVLLLGILTCYVLSKQYFYDKSNNQNMHFVMAYLSWNLFQVFRGFFIAETYWDWKALLENGMALSLPIIAYAITNIYVTQAILRCYFRIGLPLFCFFILIINRGAYGFYLVPVGFLMLFFPTLEFKWKMIIGAITILVITADLSARSNVIKFLMPVLLLSIYWGRAVVGVRLLEIIRKILFVLPILLFGLAISGAFNIFKMDEYIKDDYVEVKRDESGQVVEDNLKADTRTILYVEVLNTAYKYNTWFFGRTPARGNETEVFAALAEATGRQERIGNEVAILNIFTWTGAIGVVLYLVVFYQASYLSINRSKNTYSKMLGIFVAFRWLYAWIEDINYFSLTTFFIWLMLGLCLSKAFRNMNNNQVKFWIRGIFEKKYRVFHFKNEQTANSINIYSK</sequence>
<evidence type="ECO:0000313" key="2">
    <source>
        <dbReference type="EMBL" id="TDO19025.1"/>
    </source>
</evidence>
<feature type="transmembrane region" description="Helical" evidence="1">
    <location>
        <begin position="128"/>
        <end position="144"/>
    </location>
</feature>